<evidence type="ECO:0008006" key="3">
    <source>
        <dbReference type="Google" id="ProtNLM"/>
    </source>
</evidence>
<dbReference type="RefSeq" id="WP_067314347.1">
    <property type="nucleotide sequence ID" value="NZ_LRMV01000200.1"/>
</dbReference>
<dbReference type="AlphaFoldDB" id="A0A109IG46"/>
<keyword evidence="2" id="KW-1185">Reference proteome</keyword>
<proteinExistence type="predicted"/>
<sequence>MRIIAAVCSAILVMEFVLHGLAMFIGMEAGIDPLTRHFGFRPERWLVLLIGMLDAAAAAALVAGWWHPWAAAAGAAYALAFFGMMLVLRFHRHLGGILPPDFPLFFTLAAVVLVLSLLR</sequence>
<evidence type="ECO:0000313" key="2">
    <source>
        <dbReference type="Proteomes" id="UP000198226"/>
    </source>
</evidence>
<dbReference type="OrthoDB" id="9948057at2"/>
<name>A0A109IG46_9ACTN</name>
<organism evidence="1 2">
    <name type="scientific">Micromonospora rifamycinica</name>
    <dbReference type="NCBI Taxonomy" id="291594"/>
    <lineage>
        <taxon>Bacteria</taxon>
        <taxon>Bacillati</taxon>
        <taxon>Actinomycetota</taxon>
        <taxon>Actinomycetes</taxon>
        <taxon>Micromonosporales</taxon>
        <taxon>Micromonosporaceae</taxon>
        <taxon>Micromonospora</taxon>
    </lineage>
</organism>
<dbReference type="Proteomes" id="UP000198226">
    <property type="component" value="Chromosome I"/>
</dbReference>
<reference evidence="2" key="1">
    <citation type="submission" date="2016-06" db="EMBL/GenBank/DDBJ databases">
        <authorList>
            <person name="Varghese N."/>
            <person name="Submissions Spin"/>
        </authorList>
    </citation>
    <scope>NUCLEOTIDE SEQUENCE [LARGE SCALE GENOMIC DNA]</scope>
    <source>
        <strain evidence="2">DSM 44983</strain>
    </source>
</reference>
<protein>
    <recommendedName>
        <fullName evidence="3">DoxX-like family protein</fullName>
    </recommendedName>
</protein>
<accession>A0A109IG46</accession>
<gene>
    <name evidence="1" type="ORF">GA0070623_3119</name>
</gene>
<dbReference type="EMBL" id="LT607752">
    <property type="protein sequence ID" value="SCG65319.1"/>
    <property type="molecule type" value="Genomic_DNA"/>
</dbReference>
<evidence type="ECO:0000313" key="1">
    <source>
        <dbReference type="EMBL" id="SCG65319.1"/>
    </source>
</evidence>